<dbReference type="InterPro" id="IPR036514">
    <property type="entry name" value="SGNH_hydro_sf"/>
</dbReference>
<evidence type="ECO:0000256" key="1">
    <source>
        <dbReference type="SAM" id="SignalP"/>
    </source>
</evidence>
<protein>
    <submittedName>
        <fullName evidence="3">SGNH family lipase</fullName>
    </submittedName>
</protein>
<dbReference type="PANTHER" id="PTHR37981">
    <property type="entry name" value="LIPASE 2"/>
    <property type="match status" value="1"/>
</dbReference>
<evidence type="ECO:0000313" key="4">
    <source>
        <dbReference type="Proteomes" id="UP001501231"/>
    </source>
</evidence>
<dbReference type="CDD" id="cd01823">
    <property type="entry name" value="SEST_like"/>
    <property type="match status" value="1"/>
</dbReference>
<evidence type="ECO:0000259" key="2">
    <source>
        <dbReference type="Pfam" id="PF13472"/>
    </source>
</evidence>
<dbReference type="EMBL" id="BAAARW010000011">
    <property type="protein sequence ID" value="GAA2417386.1"/>
    <property type="molecule type" value="Genomic_DNA"/>
</dbReference>
<dbReference type="SUPFAM" id="SSF52266">
    <property type="entry name" value="SGNH hydrolase"/>
    <property type="match status" value="1"/>
</dbReference>
<feature type="domain" description="SGNH hydrolase-type esterase" evidence="2">
    <location>
        <begin position="36"/>
        <end position="253"/>
    </location>
</feature>
<dbReference type="Proteomes" id="UP001501231">
    <property type="component" value="Unassembled WGS sequence"/>
</dbReference>
<dbReference type="Pfam" id="PF13472">
    <property type="entry name" value="Lipase_GDSL_2"/>
    <property type="match status" value="1"/>
</dbReference>
<comment type="caution">
    <text evidence="3">The sequence shown here is derived from an EMBL/GenBank/DDBJ whole genome shotgun (WGS) entry which is preliminary data.</text>
</comment>
<dbReference type="Gene3D" id="3.40.50.1110">
    <property type="entry name" value="SGNH hydrolase"/>
    <property type="match status" value="1"/>
</dbReference>
<accession>A0ABN3J087</accession>
<proteinExistence type="predicted"/>
<dbReference type="InterPro" id="IPR013830">
    <property type="entry name" value="SGNH_hydro"/>
</dbReference>
<feature type="chain" id="PRO_5046849558" evidence="1">
    <location>
        <begin position="30"/>
        <end position="272"/>
    </location>
</feature>
<keyword evidence="1" id="KW-0732">Signal</keyword>
<feature type="signal peptide" evidence="1">
    <location>
        <begin position="1"/>
        <end position="29"/>
    </location>
</feature>
<keyword evidence="4" id="KW-1185">Reference proteome</keyword>
<dbReference type="PANTHER" id="PTHR37981:SF1">
    <property type="entry name" value="SGNH HYDROLASE-TYPE ESTERASE DOMAIN-CONTAINING PROTEIN"/>
    <property type="match status" value="1"/>
</dbReference>
<reference evidence="3 4" key="1">
    <citation type="journal article" date="2019" name="Int. J. Syst. Evol. Microbiol.">
        <title>The Global Catalogue of Microorganisms (GCM) 10K type strain sequencing project: providing services to taxonomists for standard genome sequencing and annotation.</title>
        <authorList>
            <consortium name="The Broad Institute Genomics Platform"/>
            <consortium name="The Broad Institute Genome Sequencing Center for Infectious Disease"/>
            <person name="Wu L."/>
            <person name="Ma J."/>
        </authorList>
    </citation>
    <scope>NUCLEOTIDE SEQUENCE [LARGE SCALE GENOMIC DNA]</scope>
    <source>
        <strain evidence="3 4">JCM 3325</strain>
    </source>
</reference>
<evidence type="ECO:0000313" key="3">
    <source>
        <dbReference type="EMBL" id="GAA2417386.1"/>
    </source>
</evidence>
<sequence>MHASRLGAITLGTAMFTVCSFVAAGSASAAGTHYVALGDSYSSGTGAGAYDPGAGTCYRSANAYPKLWAAAKSPESFKFAACSGATTASVASGQLGSLSSTTTFVTMTVGGNDAGFAKVMETCVLQSTANCEAAVKNAESYMENMLPGRLDSLYDSIRSKAPSARVVVLGYPRLYLQNSAGCVGLNQTKRTVLNRAADTLNTSINKAVARAGFVFSDVRDEFSGHELCSGDGWLNSVTYPISDSYHPTARGHANGYLPAVNSAARRSLAAQR</sequence>
<dbReference type="InterPro" id="IPR037460">
    <property type="entry name" value="SEST-like"/>
</dbReference>
<name>A0ABN3J087_9ACTN</name>
<organism evidence="3 4">
    <name type="scientific">Actinomadura vinacea</name>
    <dbReference type="NCBI Taxonomy" id="115336"/>
    <lineage>
        <taxon>Bacteria</taxon>
        <taxon>Bacillati</taxon>
        <taxon>Actinomycetota</taxon>
        <taxon>Actinomycetes</taxon>
        <taxon>Streptosporangiales</taxon>
        <taxon>Thermomonosporaceae</taxon>
        <taxon>Actinomadura</taxon>
    </lineage>
</organism>
<gene>
    <name evidence="3" type="ORF">GCM10010191_29970</name>
</gene>